<dbReference type="GO" id="GO:0009267">
    <property type="term" value="P:cellular response to starvation"/>
    <property type="evidence" value="ECO:0007669"/>
    <property type="project" value="TreeGrafter"/>
</dbReference>
<feature type="region of interest" description="Disordered" evidence="4">
    <location>
        <begin position="344"/>
        <end position="372"/>
    </location>
</feature>
<dbReference type="GO" id="GO:0006623">
    <property type="term" value="P:protein targeting to vacuole"/>
    <property type="evidence" value="ECO:0007669"/>
    <property type="project" value="InterPro"/>
</dbReference>
<feature type="region of interest" description="Disordered" evidence="4">
    <location>
        <begin position="1"/>
        <end position="51"/>
    </location>
</feature>
<feature type="region of interest" description="Disordered" evidence="4">
    <location>
        <begin position="654"/>
        <end position="687"/>
    </location>
</feature>
<dbReference type="Proteomes" id="UP000019471">
    <property type="component" value="Unassembled WGS sequence"/>
</dbReference>
<dbReference type="GO" id="GO:0034058">
    <property type="term" value="P:endosomal vesicle fusion"/>
    <property type="evidence" value="ECO:0007669"/>
    <property type="project" value="TreeGrafter"/>
</dbReference>
<evidence type="ECO:0000313" key="6">
    <source>
        <dbReference type="EMBL" id="EXJ67109.1"/>
    </source>
</evidence>
<feature type="region of interest" description="Disordered" evidence="4">
    <location>
        <begin position="138"/>
        <end position="168"/>
    </location>
</feature>
<feature type="compositionally biased region" description="Low complexity" evidence="4">
    <location>
        <begin position="144"/>
        <end position="160"/>
    </location>
</feature>
<dbReference type="PANTHER" id="PTHR12616:SF1">
    <property type="entry name" value="VACUOLAR PROTEIN SORTING-ASSOCIATED PROTEIN 41 HOMOLOG"/>
    <property type="match status" value="1"/>
</dbReference>
<dbReference type="InterPro" id="IPR000547">
    <property type="entry name" value="Clathrin_H-chain/VPS_repeat"/>
</dbReference>
<dbReference type="GO" id="GO:0016236">
    <property type="term" value="P:macroautophagy"/>
    <property type="evidence" value="ECO:0007669"/>
    <property type="project" value="TreeGrafter"/>
</dbReference>
<dbReference type="SUPFAM" id="SSF50978">
    <property type="entry name" value="WD40 repeat-like"/>
    <property type="match status" value="1"/>
</dbReference>
<feature type="compositionally biased region" description="Basic and acidic residues" evidence="4">
    <location>
        <begin position="15"/>
        <end position="32"/>
    </location>
</feature>
<dbReference type="RefSeq" id="XP_007748524.1">
    <property type="nucleotide sequence ID" value="XM_007750334.1"/>
</dbReference>
<sequence length="1310" mass="143382">MAAGDGSSEPGNGEKPQEPERRPPEPTKHDATADESEEDEEEEEEEEEEPRLKYATLTRNVSSIYRNGDATSTFHVAGDKMIVGTHNGNIHVFALPSFNSLRVYHAHTASISAISISPYTPPLAAFRYDSGMRIAVEATSNPDKSPSSSPAPKGKQQQQPVPDIPPNRIYIATSSIDGNVCIASLVDPRDVQLRNFGRPVQTVALSPEYKSDRTYLSGGQAGILVLTTGGQAGKSANATTTGAAAAASGWLGSIGLGANTGSDKILHSGEGIISTIKWSLSGKYVLWVNEQGIKIMRSHLKLESSESGLEWKRMSHIDRPNRPGWEDMAGVWKARAKWIDRDNLETDDDSPATALVPTSANGASPKPDPSKTKVEEALVGWGDSAWIIKVYPGSTESGGNNKIGRAEVATIIRFDDCTISGISLYTPSLLLVLAYMEKKKGNSSASQENEGSKRGRRTRHNALEPELRLVNIDTKEEVDTDTLTMSRFETLSASDYHLGVLPPIRIPAALVQKGYLSTIGSGMSTVGSSLATGVETVGQGMWDATMYGPRLLGANRIFSSSESIRSGVSGPDRMGSSRDRNYLTGWIPGFGSSETSAKEEINTMATAQSMKIFIFSPYDCIVAVRRNLNDRMHWLVSLKRYQEAWELVDQHPEAAGTLSESSETSTPPSPSKASSFTKSVSAVPPSPTQARQQATLVDFFADSLSITSSARAKSKTKFSAAEKEKRRIGELWLKQLVDANKWSEAGEVAAKVLNTTSRWEHWVWIFVKNAKFDEISPHIPTLELTPPLPSSIFEIILGHYVEVDKVRFKELLDEWPSDLFEISSITSAIEDQFRAGNAPKGSQDWRLLQESLGKLSLADGHYDEALKCYIALQDADTAMSLIKEHHLVDAIADDIPSFVMLRVSPEQLRTASRDELNELAADPIKVLVDEATAGVVEPDEVVAQLDRPTLKSFLYFYLRALWRGEGTQGEPALSRVGHSAITTSLAADTGKQHVEQFADIAVNLFAEYDRDLLMEFLQASIAYTFENAVKVCETKHYVEELVYLLSKTGQTKKALFLIIDELKDVSKAIAFAKEQDDQSLWDDFLEYSMSRPRFISGLLAEVGTAIDPITLVKRIPSGLEVEGLKDGLKKMIREYDLQDSISAGVARVLSSEVAVGMETLRRGRRKGIKFDIVASPPRHQRPLAQAIDGSEDQRAEGQQTEAEIEIKPGHCASCHKAFHENETETLVAFACGHVYHVSHLLHGPEAEGDEVLLPRNGVIRPNDGEVEETRFSRSVGPKVTNARLLKDKIQNVGGCTICKGSRERMKAAGG</sequence>
<feature type="compositionally biased region" description="Low complexity" evidence="4">
    <location>
        <begin position="659"/>
        <end position="683"/>
    </location>
</feature>
<name>W9X9I8_9EURO</name>
<evidence type="ECO:0000256" key="3">
    <source>
        <dbReference type="PROSITE-ProRule" id="PRU01006"/>
    </source>
</evidence>
<dbReference type="InterPro" id="IPR036322">
    <property type="entry name" value="WD40_repeat_dom_sf"/>
</dbReference>
<keyword evidence="7" id="KW-1185">Reference proteome</keyword>
<dbReference type="HOGENOM" id="CLU_001285_0_0_1"/>
<evidence type="ECO:0000259" key="5">
    <source>
        <dbReference type="Pfam" id="PF23411"/>
    </source>
</evidence>
<dbReference type="Pfam" id="PF23556">
    <property type="entry name" value="TPR_Vps41"/>
    <property type="match status" value="2"/>
</dbReference>
<proteinExistence type="predicted"/>
<dbReference type="PROSITE" id="PS50236">
    <property type="entry name" value="CHCR"/>
    <property type="match status" value="1"/>
</dbReference>
<dbReference type="EMBL" id="AMGX01000017">
    <property type="protein sequence ID" value="EXJ67109.1"/>
    <property type="molecule type" value="Genomic_DNA"/>
</dbReference>
<feature type="domain" description="Vps41 beta-propeller" evidence="5">
    <location>
        <begin position="375"/>
        <end position="501"/>
    </location>
</feature>
<dbReference type="InterPro" id="IPR057780">
    <property type="entry name" value="Beta-prop_Vps41"/>
</dbReference>
<gene>
    <name evidence="6" type="ORF">A1O5_09756</name>
</gene>
<evidence type="ECO:0000313" key="7">
    <source>
        <dbReference type="Proteomes" id="UP000019471"/>
    </source>
</evidence>
<keyword evidence="1" id="KW-0813">Transport</keyword>
<dbReference type="InterPro" id="IPR011990">
    <property type="entry name" value="TPR-like_helical_dom_sf"/>
</dbReference>
<accession>W9X9I8</accession>
<dbReference type="STRING" id="1182543.W9X9I8"/>
<dbReference type="InterPro" id="IPR015943">
    <property type="entry name" value="WD40/YVTN_repeat-like_dom_sf"/>
</dbReference>
<dbReference type="eggNOG" id="KOG2066">
    <property type="taxonomic scope" value="Eukaryota"/>
</dbReference>
<dbReference type="InterPro" id="IPR045111">
    <property type="entry name" value="Vps41/Vps8"/>
</dbReference>
<evidence type="ECO:0000256" key="1">
    <source>
        <dbReference type="ARBA" id="ARBA00022448"/>
    </source>
</evidence>
<dbReference type="GO" id="GO:0005770">
    <property type="term" value="C:late endosome"/>
    <property type="evidence" value="ECO:0007669"/>
    <property type="project" value="TreeGrafter"/>
</dbReference>
<protein>
    <recommendedName>
        <fullName evidence="5">Vps41 beta-propeller domain-containing protein</fullName>
    </recommendedName>
</protein>
<evidence type="ECO:0000256" key="2">
    <source>
        <dbReference type="ARBA" id="ARBA00022927"/>
    </source>
</evidence>
<dbReference type="Gene3D" id="1.25.40.10">
    <property type="entry name" value="Tetratricopeptide repeat domain"/>
    <property type="match status" value="1"/>
</dbReference>
<dbReference type="Gene3D" id="2.130.10.10">
    <property type="entry name" value="YVTN repeat-like/Quinoprotein amine dehydrogenase"/>
    <property type="match status" value="1"/>
</dbReference>
<dbReference type="GO" id="GO:0030897">
    <property type="term" value="C:HOPS complex"/>
    <property type="evidence" value="ECO:0007669"/>
    <property type="project" value="TreeGrafter"/>
</dbReference>
<keyword evidence="2" id="KW-0653">Protein transport</keyword>
<dbReference type="Pfam" id="PF23411">
    <property type="entry name" value="Beta-prop_Vps41"/>
    <property type="match status" value="2"/>
</dbReference>
<reference evidence="6 7" key="1">
    <citation type="submission" date="2013-03" db="EMBL/GenBank/DDBJ databases">
        <title>The Genome Sequence of Cladophialophora psammophila CBS 110553.</title>
        <authorList>
            <consortium name="The Broad Institute Genomics Platform"/>
            <person name="Cuomo C."/>
            <person name="de Hoog S."/>
            <person name="Gorbushina A."/>
            <person name="Walker B."/>
            <person name="Young S.K."/>
            <person name="Zeng Q."/>
            <person name="Gargeya S."/>
            <person name="Fitzgerald M."/>
            <person name="Haas B."/>
            <person name="Abouelleil A."/>
            <person name="Allen A.W."/>
            <person name="Alvarado L."/>
            <person name="Arachchi H.M."/>
            <person name="Berlin A.M."/>
            <person name="Chapman S.B."/>
            <person name="Gainer-Dewar J."/>
            <person name="Goldberg J."/>
            <person name="Griggs A."/>
            <person name="Gujja S."/>
            <person name="Hansen M."/>
            <person name="Howarth C."/>
            <person name="Imamovic A."/>
            <person name="Ireland A."/>
            <person name="Larimer J."/>
            <person name="McCowan C."/>
            <person name="Murphy C."/>
            <person name="Pearson M."/>
            <person name="Poon T.W."/>
            <person name="Priest M."/>
            <person name="Roberts A."/>
            <person name="Saif S."/>
            <person name="Shea T."/>
            <person name="Sisk P."/>
            <person name="Sykes S."/>
            <person name="Wortman J."/>
            <person name="Nusbaum C."/>
            <person name="Birren B."/>
        </authorList>
    </citation>
    <scope>NUCLEOTIDE SEQUENCE [LARGE SCALE GENOMIC DNA]</scope>
    <source>
        <strain evidence="6 7">CBS 110553</strain>
    </source>
</reference>
<dbReference type="GeneID" id="19194451"/>
<feature type="domain" description="Vps41 beta-propeller" evidence="5">
    <location>
        <begin position="170"/>
        <end position="301"/>
    </location>
</feature>
<comment type="caution">
    <text evidence="6">The sequence shown here is derived from an EMBL/GenBank/DDBJ whole genome shotgun (WGS) entry which is preliminary data.</text>
</comment>
<evidence type="ECO:0000256" key="4">
    <source>
        <dbReference type="SAM" id="MobiDB-lite"/>
    </source>
</evidence>
<dbReference type="PANTHER" id="PTHR12616">
    <property type="entry name" value="VACUOLAR PROTEIN SORTING VPS41"/>
    <property type="match status" value="1"/>
</dbReference>
<dbReference type="OrthoDB" id="244107at2759"/>
<feature type="repeat" description="CHCR" evidence="3">
    <location>
        <begin position="929"/>
        <end position="1097"/>
    </location>
</feature>
<organism evidence="6 7">
    <name type="scientific">Cladophialophora psammophila CBS 110553</name>
    <dbReference type="NCBI Taxonomy" id="1182543"/>
    <lineage>
        <taxon>Eukaryota</taxon>
        <taxon>Fungi</taxon>
        <taxon>Dikarya</taxon>
        <taxon>Ascomycota</taxon>
        <taxon>Pezizomycotina</taxon>
        <taxon>Eurotiomycetes</taxon>
        <taxon>Chaetothyriomycetidae</taxon>
        <taxon>Chaetothyriales</taxon>
        <taxon>Herpotrichiellaceae</taxon>
        <taxon>Cladophialophora</taxon>
    </lineage>
</organism>
<feature type="compositionally biased region" description="Acidic residues" evidence="4">
    <location>
        <begin position="33"/>
        <end position="49"/>
    </location>
</feature>